<dbReference type="EMBL" id="FZQA01000003">
    <property type="protein sequence ID" value="SNT73604.1"/>
    <property type="molecule type" value="Genomic_DNA"/>
</dbReference>
<reference evidence="2 3" key="1">
    <citation type="submission" date="2017-07" db="EMBL/GenBank/DDBJ databases">
        <authorList>
            <person name="Sun Z.S."/>
            <person name="Albrecht U."/>
            <person name="Echele G."/>
            <person name="Lee C.C."/>
        </authorList>
    </citation>
    <scope>NUCLEOTIDE SEQUENCE [LARGE SCALE GENOMIC DNA]</scope>
    <source>
        <strain evidence="2 3">CGMCC 1.12710</strain>
    </source>
</reference>
<keyword evidence="2" id="KW-0378">Hydrolase</keyword>
<accession>A0A239PTI8</accession>
<evidence type="ECO:0000313" key="3">
    <source>
        <dbReference type="Proteomes" id="UP000198346"/>
    </source>
</evidence>
<dbReference type="OrthoDB" id="9815441at2"/>
<dbReference type="Pfam" id="PF12697">
    <property type="entry name" value="Abhydrolase_6"/>
    <property type="match status" value="1"/>
</dbReference>
<dbReference type="Proteomes" id="UP000198346">
    <property type="component" value="Unassembled WGS sequence"/>
</dbReference>
<protein>
    <submittedName>
        <fullName evidence="2">Lysophospholipase, alpha-beta hydrolase superfamily</fullName>
    </submittedName>
</protein>
<keyword evidence="3" id="KW-1185">Reference proteome</keyword>
<evidence type="ECO:0000259" key="1">
    <source>
        <dbReference type="Pfam" id="PF12697"/>
    </source>
</evidence>
<dbReference type="InterPro" id="IPR029058">
    <property type="entry name" value="AB_hydrolase_fold"/>
</dbReference>
<proteinExistence type="predicted"/>
<organism evidence="2 3">
    <name type="scientific">Amphiplicatus metriothermophilus</name>
    <dbReference type="NCBI Taxonomy" id="1519374"/>
    <lineage>
        <taxon>Bacteria</taxon>
        <taxon>Pseudomonadati</taxon>
        <taxon>Pseudomonadota</taxon>
        <taxon>Alphaproteobacteria</taxon>
        <taxon>Parvularculales</taxon>
        <taxon>Parvularculaceae</taxon>
        <taxon>Amphiplicatus</taxon>
    </lineage>
</organism>
<name>A0A239PTI8_9PROT</name>
<evidence type="ECO:0000313" key="2">
    <source>
        <dbReference type="EMBL" id="SNT73604.1"/>
    </source>
</evidence>
<dbReference type="GO" id="GO:0016787">
    <property type="term" value="F:hydrolase activity"/>
    <property type="evidence" value="ECO:0007669"/>
    <property type="project" value="UniProtKB-KW"/>
</dbReference>
<sequence length="260" mass="28856">MTRRYREIVYSAPLSEPVEGQAWIAQAEGDWRLVVFPGTPSRKYLFERFLRLAPPDLEVVVLARPGYARGHARAYLDFDDQVAAARPFLDGGKKVVTLGVSYGGALAFKVALDFPEIVRGVVSVAALVAEPRPWVQPFVDLGGAPAVRGLLPRTLHHARAEVAGRRAQIGPLFARLKELAAPVTILHGDLDHLVAFSDAETLRGFFAPDADVELARVRGGTHFLEMQYPRRLYAAARSVIARAEDRRPPRRLEFDRTMII</sequence>
<dbReference type="InterPro" id="IPR000073">
    <property type="entry name" value="AB_hydrolase_1"/>
</dbReference>
<feature type="domain" description="AB hydrolase-1" evidence="1">
    <location>
        <begin position="33"/>
        <end position="234"/>
    </location>
</feature>
<dbReference type="Gene3D" id="3.40.50.1820">
    <property type="entry name" value="alpha/beta hydrolase"/>
    <property type="match status" value="1"/>
</dbReference>
<dbReference type="SUPFAM" id="SSF53474">
    <property type="entry name" value="alpha/beta-Hydrolases"/>
    <property type="match status" value="1"/>
</dbReference>
<dbReference type="RefSeq" id="WP_089412353.1">
    <property type="nucleotide sequence ID" value="NZ_FZQA01000003.1"/>
</dbReference>
<dbReference type="AlphaFoldDB" id="A0A239PTI8"/>
<gene>
    <name evidence="2" type="ORF">SAMN06297382_1899</name>
</gene>